<dbReference type="Proteomes" id="UP000814128">
    <property type="component" value="Unassembled WGS sequence"/>
</dbReference>
<dbReference type="EMBL" id="MU273520">
    <property type="protein sequence ID" value="KAI0033391.1"/>
    <property type="molecule type" value="Genomic_DNA"/>
</dbReference>
<evidence type="ECO:0000313" key="2">
    <source>
        <dbReference type="Proteomes" id="UP000814128"/>
    </source>
</evidence>
<name>A0ACB8QPR4_9AGAM</name>
<comment type="caution">
    <text evidence="1">The sequence shown here is derived from an EMBL/GenBank/DDBJ whole genome shotgun (WGS) entry which is preliminary data.</text>
</comment>
<keyword evidence="2" id="KW-1185">Reference proteome</keyword>
<evidence type="ECO:0000313" key="1">
    <source>
        <dbReference type="EMBL" id="KAI0033391.1"/>
    </source>
</evidence>
<protein>
    <submittedName>
        <fullName evidence="1">Uncharacterized protein</fullName>
    </submittedName>
</protein>
<accession>A0ACB8QPR4</accession>
<sequence>MLLLNIWRATLAAVLAAAPALAQSSASSAAPSASQSQALSSTTFSQSTTVPSTIFSRSGASSVPVSTAAIPTVLNVTSVLTPSPTTSAPTSTVSASATPSATPISLDTKVDPAFGVLGAILILTGIPSAFLGHKNRWTSFFLVGFYTLSLVCFVLILRFGVLDAVNPPSRTVRGMFVLASFVAGVAGGGVTIFFWKATKYFIGAWGGFALGLFIQCFRDGGLIRPIALRWILYIGCAVVGFVLCTIPKIHYHILLVSTAFIGASSIMLGVDCYSTAGLKEFYIWNLGFRTLFPKFTGNGIQFPVSQTMQIELGLIGAIAVMGAAVQFRILKILQRKLKEITEEQRRRDAVDDAKAAERFLDIEKEKEEWSREHPTLGRHMRQESDYSGLPLMGKDSEQPSSSSPDPDTFGSRPRHHSGLSEFMTATPTDDEFYRTARNGLRTPSVLLPQLDLGTDIQDNVPKSYISPAVDKGTDQKSISSVEERKRKDTLLAEIEDIRRSIDHLKAESSDTRDRHPSFGSRRTLSYDLATAVLPEAAHARPPRSGDPRARINSMDMQRLSSYGNAIGRPSSAPLRDEEWDAYVRERKLLQPPQGVTAPIPTSTLPVRTPSPRASMSPAIQEALARRQRRESMMGLDGAEAGPSIVRSPSPNAVISPLPRAAHGHSRSSSYIPPTILPPKRTASGGQSPSPTNPQAPRTVTYEELTERHRQKMRELQAPVTREQQERADVEKARARWERSRVLERQDVERRQAEQAARPDAARHRHGRSLSADKLGAVGPVGSSSKRASVMKVEDWQRYQQQQVEGAAVPFPGERRASRRMSNLPSPRDPPT</sequence>
<reference evidence="1" key="1">
    <citation type="submission" date="2021-02" db="EMBL/GenBank/DDBJ databases">
        <authorList>
            <consortium name="DOE Joint Genome Institute"/>
            <person name="Ahrendt S."/>
            <person name="Looney B.P."/>
            <person name="Miyauchi S."/>
            <person name="Morin E."/>
            <person name="Drula E."/>
            <person name="Courty P.E."/>
            <person name="Chicoki N."/>
            <person name="Fauchery L."/>
            <person name="Kohler A."/>
            <person name="Kuo A."/>
            <person name="Labutti K."/>
            <person name="Pangilinan J."/>
            <person name="Lipzen A."/>
            <person name="Riley R."/>
            <person name="Andreopoulos W."/>
            <person name="He G."/>
            <person name="Johnson J."/>
            <person name="Barry K.W."/>
            <person name="Grigoriev I.V."/>
            <person name="Nagy L."/>
            <person name="Hibbett D."/>
            <person name="Henrissat B."/>
            <person name="Matheny P.B."/>
            <person name="Labbe J."/>
            <person name="Martin F."/>
        </authorList>
    </citation>
    <scope>NUCLEOTIDE SEQUENCE</scope>
    <source>
        <strain evidence="1">EC-137</strain>
    </source>
</reference>
<proteinExistence type="predicted"/>
<reference evidence="1" key="2">
    <citation type="journal article" date="2022" name="New Phytol.">
        <title>Evolutionary transition to the ectomycorrhizal habit in the genomes of a hyperdiverse lineage of mushroom-forming fungi.</title>
        <authorList>
            <person name="Looney B."/>
            <person name="Miyauchi S."/>
            <person name="Morin E."/>
            <person name="Drula E."/>
            <person name="Courty P.E."/>
            <person name="Kohler A."/>
            <person name="Kuo A."/>
            <person name="LaButti K."/>
            <person name="Pangilinan J."/>
            <person name="Lipzen A."/>
            <person name="Riley R."/>
            <person name="Andreopoulos W."/>
            <person name="He G."/>
            <person name="Johnson J."/>
            <person name="Nolan M."/>
            <person name="Tritt A."/>
            <person name="Barry K.W."/>
            <person name="Grigoriev I.V."/>
            <person name="Nagy L.G."/>
            <person name="Hibbett D."/>
            <person name="Henrissat B."/>
            <person name="Matheny P.B."/>
            <person name="Labbe J."/>
            <person name="Martin F.M."/>
        </authorList>
    </citation>
    <scope>NUCLEOTIDE SEQUENCE</scope>
    <source>
        <strain evidence="1">EC-137</strain>
    </source>
</reference>
<organism evidence="1 2">
    <name type="scientific">Vararia minispora EC-137</name>
    <dbReference type="NCBI Taxonomy" id="1314806"/>
    <lineage>
        <taxon>Eukaryota</taxon>
        <taxon>Fungi</taxon>
        <taxon>Dikarya</taxon>
        <taxon>Basidiomycota</taxon>
        <taxon>Agaricomycotina</taxon>
        <taxon>Agaricomycetes</taxon>
        <taxon>Russulales</taxon>
        <taxon>Lachnocladiaceae</taxon>
        <taxon>Vararia</taxon>
    </lineage>
</organism>
<gene>
    <name evidence="1" type="ORF">K488DRAFT_47717</name>
</gene>